<reference evidence="1 2" key="1">
    <citation type="submission" date="2022-05" db="EMBL/GenBank/DDBJ databases">
        <authorList>
            <person name="Jo J.-H."/>
            <person name="Im W.-T."/>
        </authorList>
    </citation>
    <scope>NUCLEOTIDE SEQUENCE [LARGE SCALE GENOMIC DNA]</scope>
    <source>
        <strain evidence="1 2">NSE70-1</strain>
    </source>
</reference>
<name>A0ABT0RUL2_9SPHN</name>
<dbReference type="RefSeq" id="WP_249904110.1">
    <property type="nucleotide sequence ID" value="NZ_JAMGBA010000002.1"/>
</dbReference>
<organism evidence="1 2">
    <name type="scientific">Sphingomonas caseinilyticus</name>
    <dbReference type="NCBI Taxonomy" id="2908205"/>
    <lineage>
        <taxon>Bacteria</taxon>
        <taxon>Pseudomonadati</taxon>
        <taxon>Pseudomonadota</taxon>
        <taxon>Alphaproteobacteria</taxon>
        <taxon>Sphingomonadales</taxon>
        <taxon>Sphingomonadaceae</taxon>
        <taxon>Sphingomonas</taxon>
    </lineage>
</organism>
<proteinExistence type="predicted"/>
<dbReference type="EMBL" id="JAMGBA010000002">
    <property type="protein sequence ID" value="MCL6698717.1"/>
    <property type="molecule type" value="Genomic_DNA"/>
</dbReference>
<accession>A0ABT0RUL2</accession>
<evidence type="ECO:0000313" key="1">
    <source>
        <dbReference type="EMBL" id="MCL6698717.1"/>
    </source>
</evidence>
<evidence type="ECO:0000313" key="2">
    <source>
        <dbReference type="Proteomes" id="UP001203410"/>
    </source>
</evidence>
<comment type="caution">
    <text evidence="1">The sequence shown here is derived from an EMBL/GenBank/DDBJ whole genome shotgun (WGS) entry which is preliminary data.</text>
</comment>
<keyword evidence="2" id="KW-1185">Reference proteome</keyword>
<gene>
    <name evidence="1" type="ORF">LZ496_07985</name>
</gene>
<sequence length="138" mass="15693">MANLRPWTRTLYVEISPTANPCKPDFNLRGSKTFKNDHKPGFVLYFDIDDPQKTGCVFDQNDPLRVDGTSNPPVCPPATQSWDQFVAVDVINDGTTLMVRNKNVTQTKFSFMFRFRRPGCPNVITFDPIGNNENGQQY</sequence>
<protein>
    <submittedName>
        <fullName evidence="1">Uncharacterized protein</fullName>
    </submittedName>
</protein>
<dbReference type="Proteomes" id="UP001203410">
    <property type="component" value="Unassembled WGS sequence"/>
</dbReference>